<evidence type="ECO:0000313" key="3">
    <source>
        <dbReference type="Proteomes" id="UP000032875"/>
    </source>
</evidence>
<organism evidence="2 3">
    <name type="scientific">Gardnerella vaginalis 1500E</name>
    <dbReference type="NCBI Taxonomy" id="698957"/>
    <lineage>
        <taxon>Bacteria</taxon>
        <taxon>Bacillati</taxon>
        <taxon>Actinomycetota</taxon>
        <taxon>Actinomycetes</taxon>
        <taxon>Bifidobacteriales</taxon>
        <taxon>Bifidobacteriaceae</taxon>
        <taxon>Gardnerella</taxon>
    </lineage>
</organism>
<accession>I4LZR9</accession>
<dbReference type="PATRIC" id="fig|698957.3.peg.899"/>
<dbReference type="AlphaFoldDB" id="I4LZR9"/>
<dbReference type="EMBL" id="ADES01000014">
    <property type="protein sequence ID" value="EIK82459.1"/>
    <property type="molecule type" value="Genomic_DNA"/>
</dbReference>
<name>I4LZR9_GARVA</name>
<dbReference type="Proteomes" id="UP000032875">
    <property type="component" value="Unassembled WGS sequence"/>
</dbReference>
<sequence length="140" mass="16274">MIRDAEIEHRCILPINAAQKQYAYRCVKSGTFVRTFRNLYARTEYWQKLYTSERIRHVALSLMDLYPDWKFTVTSGAALLGYDVVEDYDTLLVGSKHDLQKTNLQTLPTQIYIRSKTNKSTHDNPQLHRIGATGKEQDGY</sequence>
<reference evidence="2 3" key="1">
    <citation type="journal article" date="2012" name="J. Bacteriol.">
        <title>Comparative Genomic Analyses of 17 Clinical Isolates of Gardnerella vaginalis Provide Evidence of Multiple Genetically Isolated Clades Consistent with Subspeciation into Genovars.</title>
        <authorList>
            <person name="Ahmed A."/>
            <person name="Earl J."/>
            <person name="Retchless A."/>
            <person name="Hillier S."/>
            <person name="Rabe L."/>
            <person name="Cherpes T."/>
            <person name="Powell E."/>
            <person name="Janto B."/>
            <person name="Eutsey R."/>
            <person name="Hiller N.L."/>
            <person name="Boissy R."/>
            <person name="Dahlgreen M."/>
            <person name="Hall B."/>
            <person name="Costerton J."/>
            <person name="Post J.C."/>
            <person name="Hu F."/>
            <person name="Ehrlich G."/>
        </authorList>
    </citation>
    <scope>NUCLEOTIDE SEQUENCE [LARGE SCALE GENOMIC DNA]</scope>
    <source>
        <strain evidence="2 3">1500E</strain>
    </source>
</reference>
<protein>
    <submittedName>
        <fullName evidence="2">Uncharacterized protein</fullName>
    </submittedName>
</protein>
<proteinExistence type="predicted"/>
<feature type="region of interest" description="Disordered" evidence="1">
    <location>
        <begin position="118"/>
        <end position="140"/>
    </location>
</feature>
<evidence type="ECO:0000313" key="2">
    <source>
        <dbReference type="EMBL" id="EIK82459.1"/>
    </source>
</evidence>
<comment type="caution">
    <text evidence="2">The sequence shown here is derived from an EMBL/GenBank/DDBJ whole genome shotgun (WGS) entry which is preliminary data.</text>
</comment>
<gene>
    <name evidence="2" type="ORF">CGSMWGv1500E_04611</name>
</gene>
<evidence type="ECO:0000256" key="1">
    <source>
        <dbReference type="SAM" id="MobiDB-lite"/>
    </source>
</evidence>